<protein>
    <recommendedName>
        <fullName evidence="1">Tf2-1-like SH3-like domain-containing protein</fullName>
    </recommendedName>
</protein>
<evidence type="ECO:0000313" key="2">
    <source>
        <dbReference type="EMBL" id="KAJ8965372.1"/>
    </source>
</evidence>
<sequence>MLMNLGLKFDKTNQNNCTVANGQSCPVTGIVRTPICLMGKVHILDILVIPSLPHKLILGMDFWHVMRIVPDLNKDVWHFGSDDPNYSLCGIKEGDDLSPGQRKALQNLLREKFELMGDLFKYGVDPPNSPNNNVENEVIKRKNGFRKLFENVKTNLSKAQDRNRKVYNLRRRPVYYNVGDKVWRKNKIKSDAFNYVNAKLAPKFIGPFIIKHKVGNWTYELCNTSGQSKGIWHVQDLKPANGINFDN</sequence>
<feature type="domain" description="Tf2-1-like SH3-like" evidence="1">
    <location>
        <begin position="179"/>
        <end position="240"/>
    </location>
</feature>
<dbReference type="Proteomes" id="UP001162164">
    <property type="component" value="Unassembled WGS sequence"/>
</dbReference>
<gene>
    <name evidence="2" type="ORF">NQ317_002875</name>
</gene>
<reference evidence="2" key="1">
    <citation type="journal article" date="2023" name="Insect Mol. Biol.">
        <title>Genome sequencing provides insights into the evolution of gene families encoding plant cell wall-degrading enzymes in longhorned beetles.</title>
        <authorList>
            <person name="Shin N.R."/>
            <person name="Okamura Y."/>
            <person name="Kirsch R."/>
            <person name="Pauchet Y."/>
        </authorList>
    </citation>
    <scope>NUCLEOTIDE SEQUENCE</scope>
    <source>
        <strain evidence="2">MMC_N1</strain>
    </source>
</reference>
<dbReference type="InterPro" id="IPR021109">
    <property type="entry name" value="Peptidase_aspartic_dom_sf"/>
</dbReference>
<dbReference type="Pfam" id="PF24626">
    <property type="entry name" value="SH3_Tf2-1"/>
    <property type="match status" value="1"/>
</dbReference>
<dbReference type="InterPro" id="IPR056924">
    <property type="entry name" value="SH3_Tf2-1"/>
</dbReference>
<evidence type="ECO:0000259" key="1">
    <source>
        <dbReference type="Pfam" id="PF24626"/>
    </source>
</evidence>
<proteinExistence type="predicted"/>
<organism evidence="2 3">
    <name type="scientific">Molorchus minor</name>
    <dbReference type="NCBI Taxonomy" id="1323400"/>
    <lineage>
        <taxon>Eukaryota</taxon>
        <taxon>Metazoa</taxon>
        <taxon>Ecdysozoa</taxon>
        <taxon>Arthropoda</taxon>
        <taxon>Hexapoda</taxon>
        <taxon>Insecta</taxon>
        <taxon>Pterygota</taxon>
        <taxon>Neoptera</taxon>
        <taxon>Endopterygota</taxon>
        <taxon>Coleoptera</taxon>
        <taxon>Polyphaga</taxon>
        <taxon>Cucujiformia</taxon>
        <taxon>Chrysomeloidea</taxon>
        <taxon>Cerambycidae</taxon>
        <taxon>Lamiinae</taxon>
        <taxon>Monochamini</taxon>
        <taxon>Molorchus</taxon>
    </lineage>
</organism>
<evidence type="ECO:0000313" key="3">
    <source>
        <dbReference type="Proteomes" id="UP001162164"/>
    </source>
</evidence>
<dbReference type="EMBL" id="JAPWTJ010002617">
    <property type="protein sequence ID" value="KAJ8965372.1"/>
    <property type="molecule type" value="Genomic_DNA"/>
</dbReference>
<comment type="caution">
    <text evidence="2">The sequence shown here is derived from an EMBL/GenBank/DDBJ whole genome shotgun (WGS) entry which is preliminary data.</text>
</comment>
<name>A0ABQ9ITN4_9CUCU</name>
<accession>A0ABQ9ITN4</accession>
<keyword evidence="3" id="KW-1185">Reference proteome</keyword>
<dbReference type="Gene3D" id="2.40.70.10">
    <property type="entry name" value="Acid Proteases"/>
    <property type="match status" value="1"/>
</dbReference>